<feature type="transmembrane region" description="Helical" evidence="6">
    <location>
        <begin position="48"/>
        <end position="68"/>
    </location>
</feature>
<feature type="region of interest" description="Disordered" evidence="5">
    <location>
        <begin position="1"/>
        <end position="38"/>
    </location>
</feature>
<proteinExistence type="predicted"/>
<keyword evidence="2 6" id="KW-0812">Transmembrane</keyword>
<accession>A0A2T0LTN9</accession>
<feature type="transmembrane region" description="Helical" evidence="6">
    <location>
        <begin position="95"/>
        <end position="125"/>
    </location>
</feature>
<protein>
    <submittedName>
        <fullName evidence="7">Interferon-induced transmembrane protein</fullName>
    </submittedName>
</protein>
<comment type="caution">
    <text evidence="7">The sequence shown here is derived from an EMBL/GenBank/DDBJ whole genome shotgun (WGS) entry which is preliminary data.</text>
</comment>
<evidence type="ECO:0000313" key="8">
    <source>
        <dbReference type="Proteomes" id="UP000238362"/>
    </source>
</evidence>
<evidence type="ECO:0000256" key="5">
    <source>
        <dbReference type="SAM" id="MobiDB-lite"/>
    </source>
</evidence>
<reference evidence="7 8" key="1">
    <citation type="submission" date="2018-03" db="EMBL/GenBank/DDBJ databases">
        <title>Genomic Encyclopedia of Type Strains, Phase III (KMG-III): the genomes of soil and plant-associated and newly described type strains.</title>
        <authorList>
            <person name="Whitman W."/>
        </authorList>
    </citation>
    <scope>NUCLEOTIDE SEQUENCE [LARGE SCALE GENOMIC DNA]</scope>
    <source>
        <strain evidence="7 8">CGMCC 4.7125</strain>
    </source>
</reference>
<feature type="compositionally biased region" description="Low complexity" evidence="5">
    <location>
        <begin position="1"/>
        <end position="21"/>
    </location>
</feature>
<organism evidence="7 8">
    <name type="scientific">Prauserella shujinwangii</name>
    <dbReference type="NCBI Taxonomy" id="1453103"/>
    <lineage>
        <taxon>Bacteria</taxon>
        <taxon>Bacillati</taxon>
        <taxon>Actinomycetota</taxon>
        <taxon>Actinomycetes</taxon>
        <taxon>Pseudonocardiales</taxon>
        <taxon>Pseudonocardiaceae</taxon>
        <taxon>Prauserella</taxon>
    </lineage>
</organism>
<evidence type="ECO:0000256" key="4">
    <source>
        <dbReference type="ARBA" id="ARBA00023136"/>
    </source>
</evidence>
<evidence type="ECO:0000256" key="6">
    <source>
        <dbReference type="SAM" id="Phobius"/>
    </source>
</evidence>
<dbReference type="GO" id="GO:0016020">
    <property type="term" value="C:membrane"/>
    <property type="evidence" value="ECO:0007669"/>
    <property type="project" value="UniProtKB-SubCell"/>
</dbReference>
<evidence type="ECO:0000256" key="3">
    <source>
        <dbReference type="ARBA" id="ARBA00022989"/>
    </source>
</evidence>
<dbReference type="PANTHER" id="PTHR14948:SF25">
    <property type="entry name" value="DUF4190 DOMAIN-CONTAINING PROTEIN"/>
    <property type="match status" value="1"/>
</dbReference>
<evidence type="ECO:0000256" key="1">
    <source>
        <dbReference type="ARBA" id="ARBA00004370"/>
    </source>
</evidence>
<keyword evidence="4 6" id="KW-0472">Membrane</keyword>
<dbReference type="Proteomes" id="UP000238362">
    <property type="component" value="Unassembled WGS sequence"/>
</dbReference>
<evidence type="ECO:0000256" key="2">
    <source>
        <dbReference type="ARBA" id="ARBA00022692"/>
    </source>
</evidence>
<keyword evidence="8" id="KW-1185">Reference proteome</keyword>
<dbReference type="PANTHER" id="PTHR14948">
    <property type="entry name" value="NG5"/>
    <property type="match status" value="1"/>
</dbReference>
<name>A0A2T0LTN9_9PSEU</name>
<dbReference type="EMBL" id="PVNH01000006">
    <property type="protein sequence ID" value="PRX47100.1"/>
    <property type="molecule type" value="Genomic_DNA"/>
</dbReference>
<keyword evidence="3 6" id="KW-1133">Transmembrane helix</keyword>
<sequence>MSDQQYPQFPQYPEQPRYPGQQGPPPGPPYPQYGYGPANYGPPPDNHLVWAILTTVLCCMPLGIVSIVKSNQVASLWAQGLHAEARQAADDAKKWAIWSAATMGILVGLYVVFLIVMIVVFGFAATELTPT</sequence>
<dbReference type="RefSeq" id="WP_181193327.1">
    <property type="nucleotide sequence ID" value="NZ_PVNH01000006.1"/>
</dbReference>
<evidence type="ECO:0000313" key="7">
    <source>
        <dbReference type="EMBL" id="PRX47100.1"/>
    </source>
</evidence>
<comment type="subcellular location">
    <subcellularLocation>
        <location evidence="1">Membrane</location>
    </subcellularLocation>
</comment>
<dbReference type="Pfam" id="PF04505">
    <property type="entry name" value="CD225"/>
    <property type="match status" value="1"/>
</dbReference>
<dbReference type="InterPro" id="IPR051423">
    <property type="entry name" value="CD225/Dispanin"/>
</dbReference>
<dbReference type="InterPro" id="IPR007593">
    <property type="entry name" value="CD225/Dispanin_fam"/>
</dbReference>
<gene>
    <name evidence="7" type="ORF">B0I33_106199</name>
</gene>
<feature type="compositionally biased region" description="Pro residues" evidence="5">
    <location>
        <begin position="22"/>
        <end position="31"/>
    </location>
</feature>
<dbReference type="AlphaFoldDB" id="A0A2T0LTN9"/>